<name>A0AAN7N7J5_MYCAM</name>
<feature type="region of interest" description="Disordered" evidence="1">
    <location>
        <begin position="1"/>
        <end position="30"/>
    </location>
</feature>
<evidence type="ECO:0000256" key="1">
    <source>
        <dbReference type="SAM" id="MobiDB-lite"/>
    </source>
</evidence>
<feature type="domain" description="Zasp-like motif" evidence="2">
    <location>
        <begin position="56"/>
        <end position="81"/>
    </location>
</feature>
<accession>A0AAN7N7J5</accession>
<keyword evidence="4" id="KW-1185">Reference proteome</keyword>
<evidence type="ECO:0000259" key="2">
    <source>
        <dbReference type="SMART" id="SM00735"/>
    </source>
</evidence>
<dbReference type="InterPro" id="IPR031847">
    <property type="entry name" value="PDLI1-4/Zasp-like_mid"/>
</dbReference>
<proteinExistence type="predicted"/>
<evidence type="ECO:0000313" key="4">
    <source>
        <dbReference type="Proteomes" id="UP001333110"/>
    </source>
</evidence>
<dbReference type="InterPro" id="IPR006643">
    <property type="entry name" value="Zasp-like_motif"/>
</dbReference>
<protein>
    <recommendedName>
        <fullName evidence="2">Zasp-like motif domain-containing protein</fullName>
    </recommendedName>
</protein>
<gene>
    <name evidence="3" type="ORF">QYF61_008152</name>
</gene>
<dbReference type="SMART" id="SM00735">
    <property type="entry name" value="ZM"/>
    <property type="match status" value="1"/>
</dbReference>
<sequence length="95" mass="9925">MACRKVPSMSTLKCPEGQPEAIQDGDGGPRDEIRHIGSAHNRSAVPFTAATASAPRVITAQYNSPAGLYSSENIQTFNSAVESKTSPGALEPAKP</sequence>
<reference evidence="3 4" key="1">
    <citation type="journal article" date="2023" name="J. Hered.">
        <title>Chromosome-level genome of the wood stork (Mycteria americana) provides insight into avian chromosome evolution.</title>
        <authorList>
            <person name="Flamio R. Jr."/>
            <person name="Ramstad K.M."/>
        </authorList>
    </citation>
    <scope>NUCLEOTIDE SEQUENCE [LARGE SCALE GENOMIC DNA]</scope>
    <source>
        <strain evidence="3">JAX WOST 10</strain>
    </source>
</reference>
<dbReference type="Pfam" id="PF15936">
    <property type="entry name" value="DUF4749"/>
    <property type="match status" value="1"/>
</dbReference>
<evidence type="ECO:0000313" key="3">
    <source>
        <dbReference type="EMBL" id="KAK4820920.1"/>
    </source>
</evidence>
<dbReference type="Proteomes" id="UP001333110">
    <property type="component" value="Unassembled WGS sequence"/>
</dbReference>
<dbReference type="AlphaFoldDB" id="A0AAN7N7J5"/>
<dbReference type="EMBL" id="JAUNZN010000005">
    <property type="protein sequence ID" value="KAK4820920.1"/>
    <property type="molecule type" value="Genomic_DNA"/>
</dbReference>
<organism evidence="3 4">
    <name type="scientific">Mycteria americana</name>
    <name type="common">Wood stork</name>
    <dbReference type="NCBI Taxonomy" id="33587"/>
    <lineage>
        <taxon>Eukaryota</taxon>
        <taxon>Metazoa</taxon>
        <taxon>Chordata</taxon>
        <taxon>Craniata</taxon>
        <taxon>Vertebrata</taxon>
        <taxon>Euteleostomi</taxon>
        <taxon>Archelosauria</taxon>
        <taxon>Archosauria</taxon>
        <taxon>Dinosauria</taxon>
        <taxon>Saurischia</taxon>
        <taxon>Theropoda</taxon>
        <taxon>Coelurosauria</taxon>
        <taxon>Aves</taxon>
        <taxon>Neognathae</taxon>
        <taxon>Neoaves</taxon>
        <taxon>Aequornithes</taxon>
        <taxon>Ciconiiformes</taxon>
        <taxon>Ciconiidae</taxon>
        <taxon>Mycteria</taxon>
    </lineage>
</organism>
<comment type="caution">
    <text evidence="3">The sequence shown here is derived from an EMBL/GenBank/DDBJ whole genome shotgun (WGS) entry which is preliminary data.</text>
</comment>